<name>A0AAD2CBB2_9STRA</name>
<keyword evidence="3" id="KW-1185">Reference proteome</keyword>
<dbReference type="InterPro" id="IPR003131">
    <property type="entry name" value="T1-type_BTB"/>
</dbReference>
<evidence type="ECO:0000313" key="2">
    <source>
        <dbReference type="EMBL" id="CAJ1921332.1"/>
    </source>
</evidence>
<sequence length="104" mass="11910">MTTQETTETATFNVGGKIYKVSRATLDKFPDTMLARMASKTWQENPEAAMFIERDSERFRFCLDYMRDGKVHLSPVVSKEALLADLQCFAFEDVKESDIDWSGN</sequence>
<gene>
    <name evidence="2" type="ORF">CYCCA115_LOCUS925</name>
</gene>
<organism evidence="2 3">
    <name type="scientific">Cylindrotheca closterium</name>
    <dbReference type="NCBI Taxonomy" id="2856"/>
    <lineage>
        <taxon>Eukaryota</taxon>
        <taxon>Sar</taxon>
        <taxon>Stramenopiles</taxon>
        <taxon>Ochrophyta</taxon>
        <taxon>Bacillariophyta</taxon>
        <taxon>Bacillariophyceae</taxon>
        <taxon>Bacillariophycidae</taxon>
        <taxon>Bacillariales</taxon>
        <taxon>Bacillariaceae</taxon>
        <taxon>Cylindrotheca</taxon>
    </lineage>
</organism>
<comment type="caution">
    <text evidence="2">The sequence shown here is derived from an EMBL/GenBank/DDBJ whole genome shotgun (WGS) entry which is preliminary data.</text>
</comment>
<accession>A0AAD2CBB2</accession>
<dbReference type="CDD" id="cd18316">
    <property type="entry name" value="BTB_POZ_KCTD-like"/>
    <property type="match status" value="1"/>
</dbReference>
<dbReference type="PANTHER" id="PTHR14499:SF136">
    <property type="entry name" value="GH08630P"/>
    <property type="match status" value="1"/>
</dbReference>
<feature type="domain" description="BTB" evidence="1">
    <location>
        <begin position="8"/>
        <end position="75"/>
    </location>
</feature>
<dbReference type="Proteomes" id="UP001295423">
    <property type="component" value="Unassembled WGS sequence"/>
</dbReference>
<dbReference type="PANTHER" id="PTHR14499">
    <property type="entry name" value="POTASSIUM CHANNEL TETRAMERIZATION DOMAIN-CONTAINING"/>
    <property type="match status" value="1"/>
</dbReference>
<dbReference type="PROSITE" id="PS50097">
    <property type="entry name" value="BTB"/>
    <property type="match status" value="1"/>
</dbReference>
<evidence type="ECO:0000259" key="1">
    <source>
        <dbReference type="PROSITE" id="PS50097"/>
    </source>
</evidence>
<dbReference type="SUPFAM" id="SSF54695">
    <property type="entry name" value="POZ domain"/>
    <property type="match status" value="1"/>
</dbReference>
<reference evidence="2" key="1">
    <citation type="submission" date="2023-08" db="EMBL/GenBank/DDBJ databases">
        <authorList>
            <person name="Audoor S."/>
            <person name="Bilcke G."/>
        </authorList>
    </citation>
    <scope>NUCLEOTIDE SEQUENCE</scope>
</reference>
<dbReference type="AlphaFoldDB" id="A0AAD2CBB2"/>
<dbReference type="Pfam" id="PF02214">
    <property type="entry name" value="BTB_2"/>
    <property type="match status" value="1"/>
</dbReference>
<proteinExistence type="predicted"/>
<dbReference type="EMBL" id="CAKOGP040000002">
    <property type="protein sequence ID" value="CAJ1921332.1"/>
    <property type="molecule type" value="Genomic_DNA"/>
</dbReference>
<dbReference type="SMART" id="SM00225">
    <property type="entry name" value="BTB"/>
    <property type="match status" value="1"/>
</dbReference>
<evidence type="ECO:0000313" key="3">
    <source>
        <dbReference type="Proteomes" id="UP001295423"/>
    </source>
</evidence>
<dbReference type="GO" id="GO:0051260">
    <property type="term" value="P:protein homooligomerization"/>
    <property type="evidence" value="ECO:0007669"/>
    <property type="project" value="InterPro"/>
</dbReference>
<dbReference type="InterPro" id="IPR011333">
    <property type="entry name" value="SKP1/BTB/POZ_sf"/>
</dbReference>
<dbReference type="Gene3D" id="3.30.710.10">
    <property type="entry name" value="Potassium Channel Kv1.1, Chain A"/>
    <property type="match status" value="1"/>
</dbReference>
<dbReference type="InterPro" id="IPR000210">
    <property type="entry name" value="BTB/POZ_dom"/>
</dbReference>
<protein>
    <recommendedName>
        <fullName evidence="1">BTB domain-containing protein</fullName>
    </recommendedName>
</protein>